<proteinExistence type="inferred from homology"/>
<dbReference type="HOGENOM" id="CLU_001859_1_3_12"/>
<dbReference type="InterPro" id="IPR017853">
    <property type="entry name" value="GH"/>
</dbReference>
<dbReference type="Gene3D" id="3.20.20.80">
    <property type="entry name" value="Glycosidases"/>
    <property type="match status" value="1"/>
</dbReference>
<comment type="similarity">
    <text evidence="1 4">Belongs to the glycosyl hydrolase 1 family.</text>
</comment>
<dbReference type="GO" id="GO:0005975">
    <property type="term" value="P:carbohydrate metabolic process"/>
    <property type="evidence" value="ECO:0007669"/>
    <property type="project" value="InterPro"/>
</dbReference>
<dbReference type="PANTHER" id="PTHR10353:SF209">
    <property type="entry name" value="GALACTOLIPID GALACTOSYLTRANSFERASE SFR2, CHLOROPLASTIC"/>
    <property type="match status" value="1"/>
</dbReference>
<keyword evidence="2" id="KW-0378">Hydrolase</keyword>
<keyword evidence="3" id="KW-0326">Glycosidase</keyword>
<evidence type="ECO:0000256" key="2">
    <source>
        <dbReference type="ARBA" id="ARBA00022801"/>
    </source>
</evidence>
<dbReference type="GO" id="GO:0008422">
    <property type="term" value="F:beta-glucosidase activity"/>
    <property type="evidence" value="ECO:0007669"/>
    <property type="project" value="TreeGrafter"/>
</dbReference>
<name>A0A0E2E619_TREDN</name>
<comment type="caution">
    <text evidence="5">The sequence shown here is derived from an EMBL/GenBank/DDBJ whole genome shotgun (WGS) entry which is preliminary data.</text>
</comment>
<accession>A0A0E2E619</accession>
<organism evidence="5">
    <name type="scientific">Treponema denticola H-22</name>
    <dbReference type="NCBI Taxonomy" id="999432"/>
    <lineage>
        <taxon>Bacteria</taxon>
        <taxon>Pseudomonadati</taxon>
        <taxon>Spirochaetota</taxon>
        <taxon>Spirochaetia</taxon>
        <taxon>Spirochaetales</taxon>
        <taxon>Treponemataceae</taxon>
        <taxon>Treponema</taxon>
    </lineage>
</organism>
<dbReference type="Pfam" id="PF00232">
    <property type="entry name" value="Glyco_hydro_1"/>
    <property type="match status" value="1"/>
</dbReference>
<gene>
    <name evidence="5" type="ORF">HMPREF9726_00615</name>
</gene>
<sequence>MFKLKENFLLGVATASTQIEGGRVNSNWNDFCDRKMTNDGSDVARANMHYEKVEEDTELLKKMGIQTYRMSLEWARIEPEKGKFDTKAIDHYKEELSLLKKAGIRPLISLYHFSHPMWFENSGGFTKKENVEVFLNYVKTCISELGSFCSDYVTINEPNVYAVQSFFLGLWPPEKKSIAKTLKVMNLFIAAHCKAYDLIHEIRKEKGLTDTRVSFAHHMQAFHPKDKNRKADQRAAKRISKIFQDGIMEACFKGEFSFPFKNILNIKKKNYVDFIAINYYSRQAVRGLSYKAFENTPKNDLGWDIYPLGLIECAQTCYNCLPLPIIISENGTCDNKDEFRCRYIYDHLKLISESPLPFEAYYHWCFIDNFEWKEGESARFGLVHCNYETQERSIKKSGEFYSEMIKKRGVDKPMMEKYIEPCKYNVR</sequence>
<dbReference type="RefSeq" id="WP_002683361.1">
    <property type="nucleotide sequence ID" value="NZ_CM001795.1"/>
</dbReference>
<dbReference type="PANTHER" id="PTHR10353">
    <property type="entry name" value="GLYCOSYL HYDROLASE"/>
    <property type="match status" value="1"/>
</dbReference>
<dbReference type="PRINTS" id="PR00131">
    <property type="entry name" value="GLHYDRLASE1"/>
</dbReference>
<evidence type="ECO:0000256" key="4">
    <source>
        <dbReference type="RuleBase" id="RU003690"/>
    </source>
</evidence>
<dbReference type="AlphaFoldDB" id="A0A0E2E619"/>
<evidence type="ECO:0000313" key="5">
    <source>
        <dbReference type="EMBL" id="EMB34849.1"/>
    </source>
</evidence>
<dbReference type="InterPro" id="IPR001360">
    <property type="entry name" value="Glyco_hydro_1"/>
</dbReference>
<reference evidence="5" key="1">
    <citation type="submission" date="2012-01" db="EMBL/GenBank/DDBJ databases">
        <title>The Genome Sequence of Treponema denticola H-22.</title>
        <authorList>
            <consortium name="The Broad Institute Genome Sequencing Platform"/>
            <person name="Earl A."/>
            <person name="Ward D."/>
            <person name="Feldgarden M."/>
            <person name="Gevers D."/>
            <person name="Blanton J.M."/>
            <person name="Fenno C.J."/>
            <person name="Baranova O.V."/>
            <person name="Mathney J."/>
            <person name="Dewhirst F.E."/>
            <person name="Izard J."/>
            <person name="Young S.K."/>
            <person name="Zeng Q."/>
            <person name="Gargeya S."/>
            <person name="Fitzgerald M."/>
            <person name="Haas B."/>
            <person name="Abouelleil A."/>
            <person name="Alvarado L."/>
            <person name="Arachchi H.M."/>
            <person name="Berlin A."/>
            <person name="Chapman S.B."/>
            <person name="Gearin G."/>
            <person name="Goldberg J."/>
            <person name="Griggs A."/>
            <person name="Gujja S."/>
            <person name="Hansen M."/>
            <person name="Heiman D."/>
            <person name="Howarth C."/>
            <person name="Larimer J."/>
            <person name="Lui A."/>
            <person name="MacDonald P.J.P."/>
            <person name="McCowen C."/>
            <person name="Montmayeur A."/>
            <person name="Murphy C."/>
            <person name="Neiman D."/>
            <person name="Pearson M."/>
            <person name="Priest M."/>
            <person name="Roberts A."/>
            <person name="Saif S."/>
            <person name="Shea T."/>
            <person name="Sisk P."/>
            <person name="Stolte C."/>
            <person name="Sykes S."/>
            <person name="Wortman J."/>
            <person name="Nusbaum C."/>
            <person name="Birren B."/>
        </authorList>
    </citation>
    <scope>NUCLEOTIDE SEQUENCE [LARGE SCALE GENOMIC DNA]</scope>
    <source>
        <strain evidence="5">H-22</strain>
    </source>
</reference>
<dbReference type="Proteomes" id="UP000011705">
    <property type="component" value="Chromosome"/>
</dbReference>
<protein>
    <recommendedName>
        <fullName evidence="6">Beta-glucosidase</fullName>
    </recommendedName>
</protein>
<evidence type="ECO:0000256" key="1">
    <source>
        <dbReference type="ARBA" id="ARBA00010838"/>
    </source>
</evidence>
<dbReference type="PATRIC" id="fig|999432.5.peg.640"/>
<dbReference type="EMBL" id="AGDV01000006">
    <property type="protein sequence ID" value="EMB34849.1"/>
    <property type="molecule type" value="Genomic_DNA"/>
</dbReference>
<evidence type="ECO:0008006" key="6">
    <source>
        <dbReference type="Google" id="ProtNLM"/>
    </source>
</evidence>
<dbReference type="SUPFAM" id="SSF51445">
    <property type="entry name" value="(Trans)glycosidases"/>
    <property type="match status" value="1"/>
</dbReference>
<evidence type="ECO:0000256" key="3">
    <source>
        <dbReference type="ARBA" id="ARBA00023295"/>
    </source>
</evidence>